<organism evidence="1 2">
    <name type="scientific">Alloprevotella rava</name>
    <dbReference type="NCBI Taxonomy" id="671218"/>
    <lineage>
        <taxon>Bacteria</taxon>
        <taxon>Pseudomonadati</taxon>
        <taxon>Bacteroidota</taxon>
        <taxon>Bacteroidia</taxon>
        <taxon>Bacteroidales</taxon>
        <taxon>Prevotellaceae</taxon>
        <taxon>Alloprevotella</taxon>
    </lineage>
</organism>
<dbReference type="Proteomes" id="UP000541425">
    <property type="component" value="Unassembled WGS sequence"/>
</dbReference>
<evidence type="ECO:0000313" key="1">
    <source>
        <dbReference type="EMBL" id="MBB3702360.1"/>
    </source>
</evidence>
<dbReference type="AlphaFoldDB" id="A0A7W5UI73"/>
<dbReference type="EMBL" id="JACICA010000003">
    <property type="protein sequence ID" value="MBB3702360.1"/>
    <property type="molecule type" value="Genomic_DNA"/>
</dbReference>
<gene>
    <name evidence="1" type="ORF">FHS60_000818</name>
</gene>
<name>A0A7W5UI73_9BACT</name>
<comment type="caution">
    <text evidence="1">The sequence shown here is derived from an EMBL/GenBank/DDBJ whole genome shotgun (WGS) entry which is preliminary data.</text>
</comment>
<accession>A0A7W5UI73</accession>
<protein>
    <submittedName>
        <fullName evidence="1">Uncharacterized protein</fullName>
    </submittedName>
</protein>
<reference evidence="1 2" key="1">
    <citation type="submission" date="2020-08" db="EMBL/GenBank/DDBJ databases">
        <title>Genomic Encyclopedia of Type Strains, Phase IV (KMG-IV): sequencing the most valuable type-strain genomes for metagenomic binning, comparative biology and taxonomic classification.</title>
        <authorList>
            <person name="Goeker M."/>
        </authorList>
    </citation>
    <scope>NUCLEOTIDE SEQUENCE [LARGE SCALE GENOMIC DNA]</scope>
    <source>
        <strain evidence="1 2">DSM 22548</strain>
    </source>
</reference>
<evidence type="ECO:0000313" key="2">
    <source>
        <dbReference type="Proteomes" id="UP000541425"/>
    </source>
</evidence>
<proteinExistence type="predicted"/>
<sequence length="37" mass="4239">MSVTKIIDEENITIVQGVNGILLHQEGWMKEKNERKG</sequence>